<evidence type="ECO:0000313" key="2">
    <source>
        <dbReference type="Proteomes" id="UP000235023"/>
    </source>
</evidence>
<dbReference type="AlphaFoldDB" id="A0A2J5HTS6"/>
<accession>A0A2J5HTS6</accession>
<sequence length="336" mass="38793">MPRNIVREQLNHLWDAIVLKNEIPISRDNEIAANDLIPHNIICISWDFETLDQEENNLRQTPPILFCPLPAQVLADNPIDLSRYDSQQEQERALHYSDFKPPANEENLRSGSFSPISCGVRVSGYVKSWACGFPRPTFGVERVINGPSYMRKVSLPNPLLLGPGWTWFYPRYHDRWSARHLMEFPREAGHGVYPHVTACLVQDFNARDNILLYSELAAVIAAMRNRANQPKVDPNDEDAQEALFIESEENIHVLRREFPMEKRFPVLILSFVGPQHARFLYACMDRRQLVIRQSQLYSFVTKSDAALDLFARVWLSRPLSEQQVPRARSPSRFTPI</sequence>
<keyword evidence="2" id="KW-1185">Reference proteome</keyword>
<evidence type="ECO:0000313" key="1">
    <source>
        <dbReference type="EMBL" id="PLN80764.1"/>
    </source>
</evidence>
<dbReference type="EMBL" id="KZ559544">
    <property type="protein sequence ID" value="PLN80764.1"/>
    <property type="molecule type" value="Genomic_DNA"/>
</dbReference>
<organism evidence="1 2">
    <name type="scientific">Aspergillus taichungensis</name>
    <dbReference type="NCBI Taxonomy" id="482145"/>
    <lineage>
        <taxon>Eukaryota</taxon>
        <taxon>Fungi</taxon>
        <taxon>Dikarya</taxon>
        <taxon>Ascomycota</taxon>
        <taxon>Pezizomycotina</taxon>
        <taxon>Eurotiomycetes</taxon>
        <taxon>Eurotiomycetidae</taxon>
        <taxon>Eurotiales</taxon>
        <taxon>Aspergillaceae</taxon>
        <taxon>Aspergillus</taxon>
        <taxon>Aspergillus subgen. Circumdati</taxon>
    </lineage>
</organism>
<gene>
    <name evidence="1" type="ORF">BDW42DRAFT_170437</name>
</gene>
<protein>
    <submittedName>
        <fullName evidence="1">Uncharacterized protein</fullName>
    </submittedName>
</protein>
<proteinExistence type="predicted"/>
<dbReference type="Proteomes" id="UP000235023">
    <property type="component" value="Unassembled WGS sequence"/>
</dbReference>
<reference evidence="2" key="1">
    <citation type="submission" date="2017-12" db="EMBL/GenBank/DDBJ databases">
        <authorList>
            <consortium name="DOE Joint Genome Institute"/>
            <person name="Mondo S.J."/>
            <person name="Kjaerbolling I."/>
            <person name="Vesth T.C."/>
            <person name="Frisvad J.C."/>
            <person name="Nybo J.L."/>
            <person name="Theobald S."/>
            <person name="Kuo A."/>
            <person name="Bowyer P."/>
            <person name="Matsuda Y."/>
            <person name="Lyhne E.K."/>
            <person name="Kogle M.E."/>
            <person name="Clum A."/>
            <person name="Lipzen A."/>
            <person name="Salamov A."/>
            <person name="Ngan C.Y."/>
            <person name="Daum C."/>
            <person name="Chiniquy J."/>
            <person name="Barry K."/>
            <person name="LaButti K."/>
            <person name="Haridas S."/>
            <person name="Simmons B.A."/>
            <person name="Magnuson J.K."/>
            <person name="Mortensen U.H."/>
            <person name="Larsen T.O."/>
            <person name="Grigoriev I.V."/>
            <person name="Baker S.E."/>
            <person name="Andersen M.R."/>
            <person name="Nordberg H.P."/>
            <person name="Cantor M.N."/>
            <person name="Hua S.X."/>
        </authorList>
    </citation>
    <scope>NUCLEOTIDE SEQUENCE [LARGE SCALE GENOMIC DNA]</scope>
    <source>
        <strain evidence="2">IBT 19404</strain>
    </source>
</reference>
<dbReference type="OrthoDB" id="4436899at2759"/>
<name>A0A2J5HTS6_9EURO</name>